<comment type="similarity">
    <text evidence="2 6">Belongs to the cytochrome c oxidase subunit 3 family.</text>
</comment>
<dbReference type="SUPFAM" id="SSF81452">
    <property type="entry name" value="Cytochrome c oxidase subunit III-like"/>
    <property type="match status" value="1"/>
</dbReference>
<feature type="domain" description="Heme-copper oxidase subunit III family profile" evidence="8">
    <location>
        <begin position="1"/>
        <end position="201"/>
    </location>
</feature>
<comment type="caution">
    <text evidence="9">The sequence shown here is derived from an EMBL/GenBank/DDBJ whole genome shotgun (WGS) entry which is preliminary data.</text>
</comment>
<feature type="transmembrane region" description="Helical" evidence="7">
    <location>
        <begin position="61"/>
        <end position="80"/>
    </location>
</feature>
<dbReference type="RefSeq" id="WP_345539422.1">
    <property type="nucleotide sequence ID" value="NZ_BAABGJ010000057.1"/>
</dbReference>
<dbReference type="PROSITE" id="PS50253">
    <property type="entry name" value="COX3"/>
    <property type="match status" value="1"/>
</dbReference>
<keyword evidence="5 7" id="KW-0472">Membrane</keyword>
<dbReference type="InterPro" id="IPR035973">
    <property type="entry name" value="Cyt_c_oxidase_su3-like_sf"/>
</dbReference>
<evidence type="ECO:0000256" key="7">
    <source>
        <dbReference type="SAM" id="Phobius"/>
    </source>
</evidence>
<reference evidence="10" key="1">
    <citation type="journal article" date="2019" name="Int. J. Syst. Evol. Microbiol.">
        <title>The Global Catalogue of Microorganisms (GCM) 10K type strain sequencing project: providing services to taxonomists for standard genome sequencing and annotation.</title>
        <authorList>
            <consortium name="The Broad Institute Genomics Platform"/>
            <consortium name="The Broad Institute Genome Sequencing Center for Infectious Disease"/>
            <person name="Wu L."/>
            <person name="Ma J."/>
        </authorList>
    </citation>
    <scope>NUCLEOTIDE SEQUENCE [LARGE SCALE GENOMIC DNA]</scope>
    <source>
        <strain evidence="10">JCM 17804</strain>
    </source>
</reference>
<dbReference type="InterPro" id="IPR024791">
    <property type="entry name" value="Cyt_c/ubiquinol_Oxase_su3"/>
</dbReference>
<keyword evidence="3 6" id="KW-0812">Transmembrane</keyword>
<evidence type="ECO:0000256" key="4">
    <source>
        <dbReference type="ARBA" id="ARBA00022989"/>
    </source>
</evidence>
<dbReference type="Proteomes" id="UP001500975">
    <property type="component" value="Unassembled WGS sequence"/>
</dbReference>
<accession>A0ABP8I085</accession>
<keyword evidence="4 7" id="KW-1133">Transmembrane helix</keyword>
<sequence>MSGNTLAGRYAAYRRGPEPRSAALTAGLGLWVFMGVATTLFSLFLVAYVMRMSGSDAVRIALPWQLWLSSALLAAGSLALHRSAVSARGLRLGDTRRWLLAGGIGALGFLAVQWWAWAALLAAQVMPAGNPGGSFFYLLTAVHGLHVAGGIAAWAWTARAAWQPTADLASLAWRIALCARYWHFLLAVWAVLFAALAWLTPEVARFICGVTP</sequence>
<name>A0ABP8I085_9BURK</name>
<feature type="transmembrane region" description="Helical" evidence="7">
    <location>
        <begin position="135"/>
        <end position="156"/>
    </location>
</feature>
<evidence type="ECO:0000256" key="5">
    <source>
        <dbReference type="ARBA" id="ARBA00023136"/>
    </source>
</evidence>
<dbReference type="Gene3D" id="1.20.120.80">
    <property type="entry name" value="Cytochrome c oxidase, subunit III, four-helix bundle"/>
    <property type="match status" value="1"/>
</dbReference>
<feature type="transmembrane region" description="Helical" evidence="7">
    <location>
        <begin position="100"/>
        <end position="123"/>
    </location>
</feature>
<protein>
    <submittedName>
        <fullName evidence="9">Cytochrome c oxidase subunit 3</fullName>
    </submittedName>
</protein>
<comment type="subcellular location">
    <subcellularLocation>
        <location evidence="6">Cell membrane</location>
        <topology evidence="6">Multi-pass membrane protein</topology>
    </subcellularLocation>
    <subcellularLocation>
        <location evidence="1">Membrane</location>
        <topology evidence="1">Multi-pass membrane protein</topology>
    </subcellularLocation>
</comment>
<feature type="transmembrane region" description="Helical" evidence="7">
    <location>
        <begin position="28"/>
        <end position="49"/>
    </location>
</feature>
<dbReference type="PANTHER" id="PTHR11403">
    <property type="entry name" value="CYTOCHROME C OXIDASE SUBUNIT III"/>
    <property type="match status" value="1"/>
</dbReference>
<evidence type="ECO:0000256" key="3">
    <source>
        <dbReference type="ARBA" id="ARBA00022692"/>
    </source>
</evidence>
<feature type="transmembrane region" description="Helical" evidence="7">
    <location>
        <begin position="181"/>
        <end position="199"/>
    </location>
</feature>
<dbReference type="PANTHER" id="PTHR11403:SF10">
    <property type="entry name" value="CYTOCHROME C OXIDASE"/>
    <property type="match status" value="1"/>
</dbReference>
<evidence type="ECO:0000256" key="2">
    <source>
        <dbReference type="ARBA" id="ARBA00010581"/>
    </source>
</evidence>
<dbReference type="EMBL" id="BAABGJ010000057">
    <property type="protein sequence ID" value="GAA4348493.1"/>
    <property type="molecule type" value="Genomic_DNA"/>
</dbReference>
<proteinExistence type="inferred from homology"/>
<dbReference type="InterPro" id="IPR000298">
    <property type="entry name" value="Cyt_c_oxidase-like_su3"/>
</dbReference>
<dbReference type="InterPro" id="IPR013833">
    <property type="entry name" value="Cyt_c_oxidase_su3_a-hlx"/>
</dbReference>
<keyword evidence="10" id="KW-1185">Reference proteome</keyword>
<evidence type="ECO:0000313" key="9">
    <source>
        <dbReference type="EMBL" id="GAA4348493.1"/>
    </source>
</evidence>
<evidence type="ECO:0000256" key="6">
    <source>
        <dbReference type="RuleBase" id="RU003376"/>
    </source>
</evidence>
<evidence type="ECO:0000256" key="1">
    <source>
        <dbReference type="ARBA" id="ARBA00004141"/>
    </source>
</evidence>
<evidence type="ECO:0000259" key="8">
    <source>
        <dbReference type="PROSITE" id="PS50253"/>
    </source>
</evidence>
<organism evidence="9 10">
    <name type="scientific">Variovorax defluvii</name>
    <dbReference type="NCBI Taxonomy" id="913761"/>
    <lineage>
        <taxon>Bacteria</taxon>
        <taxon>Pseudomonadati</taxon>
        <taxon>Pseudomonadota</taxon>
        <taxon>Betaproteobacteria</taxon>
        <taxon>Burkholderiales</taxon>
        <taxon>Comamonadaceae</taxon>
        <taxon>Variovorax</taxon>
    </lineage>
</organism>
<gene>
    <name evidence="9" type="ORF">GCM10023165_34360</name>
</gene>
<evidence type="ECO:0000313" key="10">
    <source>
        <dbReference type="Proteomes" id="UP001500975"/>
    </source>
</evidence>